<comment type="caution">
    <text evidence="3">The sequence shown here is derived from an EMBL/GenBank/DDBJ whole genome shotgun (WGS) entry which is preliminary data.</text>
</comment>
<dbReference type="Pfam" id="PF00226">
    <property type="entry name" value="DnaJ"/>
    <property type="match status" value="1"/>
</dbReference>
<feature type="region of interest" description="Disordered" evidence="1">
    <location>
        <begin position="119"/>
        <end position="143"/>
    </location>
</feature>
<feature type="compositionally biased region" description="Basic and acidic residues" evidence="1">
    <location>
        <begin position="119"/>
        <end position="133"/>
    </location>
</feature>
<evidence type="ECO:0000313" key="3">
    <source>
        <dbReference type="EMBL" id="TGN64554.1"/>
    </source>
</evidence>
<dbReference type="CDD" id="cd06257">
    <property type="entry name" value="DnaJ"/>
    <property type="match status" value="1"/>
</dbReference>
<dbReference type="Proteomes" id="UP000297496">
    <property type="component" value="Unassembled WGS sequence"/>
</dbReference>
<dbReference type="Gene3D" id="1.10.287.110">
    <property type="entry name" value="DnaJ domain"/>
    <property type="match status" value="1"/>
</dbReference>
<name>A0A4Z1C2T3_9ACTN</name>
<dbReference type="AlphaFoldDB" id="A0A4Z1C2T3"/>
<evidence type="ECO:0000256" key="1">
    <source>
        <dbReference type="SAM" id="MobiDB-lite"/>
    </source>
</evidence>
<dbReference type="PROSITE" id="PS50076">
    <property type="entry name" value="DNAJ_2"/>
    <property type="match status" value="1"/>
</dbReference>
<dbReference type="SUPFAM" id="SSF46565">
    <property type="entry name" value="Chaperone J-domain"/>
    <property type="match status" value="1"/>
</dbReference>
<dbReference type="EMBL" id="SRRO01000001">
    <property type="protein sequence ID" value="TGN64554.1"/>
    <property type="molecule type" value="Genomic_DNA"/>
</dbReference>
<reference evidence="3 4" key="1">
    <citation type="submission" date="2019-04" db="EMBL/GenBank/DDBJ databases">
        <title>Three New Species of Nocardioides, Nocardioides euryhalodurans sp. nov., Nocardioides seonyuensis sp. nov. and Nocardioides eburneoflavus sp. nov. Isolated from Soil.</title>
        <authorList>
            <person name="Roh S.G."/>
            <person name="Lee C."/>
            <person name="Kim M.-K."/>
            <person name="Kim S.B."/>
        </authorList>
    </citation>
    <scope>NUCLEOTIDE SEQUENCE [LARGE SCALE GENOMIC DNA]</scope>
    <source>
        <strain evidence="3 4">MMS17-SY213</strain>
    </source>
</reference>
<feature type="region of interest" description="Disordered" evidence="1">
    <location>
        <begin position="69"/>
        <end position="100"/>
    </location>
</feature>
<feature type="compositionally biased region" description="Basic and acidic residues" evidence="1">
    <location>
        <begin position="69"/>
        <end position="84"/>
    </location>
</feature>
<protein>
    <recommendedName>
        <fullName evidence="2">J domain-containing protein</fullName>
    </recommendedName>
</protein>
<dbReference type="InterPro" id="IPR036869">
    <property type="entry name" value="J_dom_sf"/>
</dbReference>
<dbReference type="OrthoDB" id="166297at2"/>
<dbReference type="InterPro" id="IPR001623">
    <property type="entry name" value="DnaJ_domain"/>
</dbReference>
<evidence type="ECO:0000259" key="2">
    <source>
        <dbReference type="PROSITE" id="PS50076"/>
    </source>
</evidence>
<dbReference type="SMART" id="SM00271">
    <property type="entry name" value="DnaJ"/>
    <property type="match status" value="1"/>
</dbReference>
<dbReference type="PRINTS" id="PR00625">
    <property type="entry name" value="JDOMAIN"/>
</dbReference>
<gene>
    <name evidence="3" type="ORF">EXE59_11695</name>
</gene>
<accession>A0A4Z1C2T3</accession>
<organism evidence="3 4">
    <name type="scientific">Nocardioides eburneiflavus</name>
    <dbReference type="NCBI Taxonomy" id="2518372"/>
    <lineage>
        <taxon>Bacteria</taxon>
        <taxon>Bacillati</taxon>
        <taxon>Actinomycetota</taxon>
        <taxon>Actinomycetes</taxon>
        <taxon>Propionibacteriales</taxon>
        <taxon>Nocardioidaceae</taxon>
        <taxon>Nocardioides</taxon>
    </lineage>
</organism>
<feature type="domain" description="J" evidence="2">
    <location>
        <begin position="10"/>
        <end position="79"/>
    </location>
</feature>
<keyword evidence="4" id="KW-1185">Reference proteome</keyword>
<sequence>MRDRNLAASEARAMLGVSPDADPAQIVRAYRRRARTVHPDVSTELDAGAQFSALWAAYQLLLETAREPGRTRAADDRGTVVDRHPRQRVPAPGPVGGSPAGWAGRDVAWLVAGPVRIDQRASARPTARPEKMQPPRNVPSSAL</sequence>
<proteinExistence type="predicted"/>
<evidence type="ECO:0000313" key="4">
    <source>
        <dbReference type="Proteomes" id="UP000297496"/>
    </source>
</evidence>